<dbReference type="InterPro" id="IPR000683">
    <property type="entry name" value="Gfo/Idh/MocA-like_OxRdtase_N"/>
</dbReference>
<dbReference type="eggNOG" id="COG0673">
    <property type="taxonomic scope" value="Bacteria"/>
</dbReference>
<dbReference type="AlphaFoldDB" id="C9A5A6"/>
<reference evidence="3 4" key="1">
    <citation type="submission" date="2009-02" db="EMBL/GenBank/DDBJ databases">
        <authorList>
            <consortium name="The Broad Institute Genome Sequencing Platform"/>
            <person name="Feldgarden M."/>
            <person name="Young S.K."/>
            <person name="Kodira C.D."/>
            <person name="Zeng Q."/>
            <person name="Koehrsen M."/>
            <person name="Alvarado L."/>
            <person name="Berlin A."/>
            <person name="Borenstein D."/>
            <person name="Chen Z."/>
            <person name="Engels R."/>
            <person name="Freedman E."/>
            <person name="Gellesch M."/>
            <person name="Goldberg J."/>
            <person name="Griggs A."/>
            <person name="Gujja S."/>
            <person name="Heiman D."/>
            <person name="Hepburn T."/>
            <person name="Howarth C."/>
            <person name="Jen D."/>
            <person name="Larson L."/>
            <person name="Lewis B."/>
            <person name="Mehta T."/>
            <person name="Park D."/>
            <person name="Pearson M."/>
            <person name="Roberts A."/>
            <person name="Saif S."/>
            <person name="Shea T."/>
            <person name="Shenoy N."/>
            <person name="Sisk P."/>
            <person name="Stolte C."/>
            <person name="Sykes S."/>
            <person name="Walk T."/>
            <person name="White J."/>
            <person name="Yandava C."/>
            <person name="Gilmore M."/>
            <person name="Manson J."/>
            <person name="Palmer K."/>
            <person name="Carniol K."/>
            <person name="Lander E."/>
            <person name="Nusbaum C."/>
            <person name="Galagan J."/>
            <person name="Birren B."/>
        </authorList>
    </citation>
    <scope>NUCLEOTIDE SEQUENCE [LARGE SCALE GENOMIC DNA]</scope>
    <source>
        <strain evidence="3 4">EC20</strain>
    </source>
</reference>
<evidence type="ECO:0000259" key="1">
    <source>
        <dbReference type="Pfam" id="PF01408"/>
    </source>
</evidence>
<dbReference type="InterPro" id="IPR051317">
    <property type="entry name" value="Gfo/Idh/MocA_oxidoreduct"/>
</dbReference>
<keyword evidence="4" id="KW-1185">Reference proteome</keyword>
<feature type="domain" description="Gfo/Idh/MocA-like oxidoreductase N-terminal" evidence="1">
    <location>
        <begin position="3"/>
        <end position="118"/>
    </location>
</feature>
<dbReference type="Pfam" id="PF22725">
    <property type="entry name" value="GFO_IDH_MocA_C3"/>
    <property type="match status" value="1"/>
</dbReference>
<dbReference type="KEGG" id="ecas:ECBG_00067"/>
<dbReference type="SUPFAM" id="SSF55347">
    <property type="entry name" value="Glyceraldehyde-3-phosphate dehydrogenase-like, C-terminal domain"/>
    <property type="match status" value="1"/>
</dbReference>
<feature type="domain" description="GFO/IDH/MocA-like oxidoreductase" evidence="2">
    <location>
        <begin position="128"/>
        <end position="246"/>
    </location>
</feature>
<dbReference type="InterPro" id="IPR036291">
    <property type="entry name" value="NAD(P)-bd_dom_sf"/>
</dbReference>
<evidence type="ECO:0008006" key="5">
    <source>
        <dbReference type="Google" id="ProtNLM"/>
    </source>
</evidence>
<evidence type="ECO:0000313" key="4">
    <source>
        <dbReference type="Proteomes" id="UP000012675"/>
    </source>
</evidence>
<dbReference type="Pfam" id="PF01408">
    <property type="entry name" value="GFO_IDH_MocA"/>
    <property type="match status" value="1"/>
</dbReference>
<organism evidence="3 4">
    <name type="scientific">Enterococcus casseliflavus EC20</name>
    <dbReference type="NCBI Taxonomy" id="565655"/>
    <lineage>
        <taxon>Bacteria</taxon>
        <taxon>Bacillati</taxon>
        <taxon>Bacillota</taxon>
        <taxon>Bacilli</taxon>
        <taxon>Lactobacillales</taxon>
        <taxon>Enterococcaceae</taxon>
        <taxon>Enterococcus</taxon>
    </lineage>
</organism>
<proteinExistence type="predicted"/>
<dbReference type="PANTHER" id="PTHR43708:SF8">
    <property type="entry name" value="OXIDOREDUCTASE"/>
    <property type="match status" value="1"/>
</dbReference>
<dbReference type="HOGENOM" id="CLU_023194_19_1_9"/>
<dbReference type="GO" id="GO:0000166">
    <property type="term" value="F:nucleotide binding"/>
    <property type="evidence" value="ECO:0007669"/>
    <property type="project" value="InterPro"/>
</dbReference>
<dbReference type="SUPFAM" id="SSF51735">
    <property type="entry name" value="NAD(P)-binding Rossmann-fold domains"/>
    <property type="match status" value="1"/>
</dbReference>
<dbReference type="Gene3D" id="3.30.360.10">
    <property type="entry name" value="Dihydrodipicolinate Reductase, domain 2"/>
    <property type="match status" value="1"/>
</dbReference>
<dbReference type="Gene3D" id="3.40.50.720">
    <property type="entry name" value="NAD(P)-binding Rossmann-like Domain"/>
    <property type="match status" value="1"/>
</dbReference>
<dbReference type="EMBL" id="CP004856">
    <property type="protein sequence ID" value="EEV37798.1"/>
    <property type="molecule type" value="Genomic_DNA"/>
</dbReference>
<dbReference type="PANTHER" id="PTHR43708">
    <property type="entry name" value="CONSERVED EXPRESSED OXIDOREDUCTASE (EUROFUNG)"/>
    <property type="match status" value="1"/>
</dbReference>
<dbReference type="InterPro" id="IPR055170">
    <property type="entry name" value="GFO_IDH_MocA-like_dom"/>
</dbReference>
<dbReference type="RefSeq" id="WP_015509071.1">
    <property type="nucleotide sequence ID" value="NC_020995.1"/>
</dbReference>
<protein>
    <recommendedName>
        <fullName evidence="5">Oxidoreductase NAD-binding Rossmann fold protein</fullName>
    </recommendedName>
</protein>
<gene>
    <name evidence="3" type="ORF">ECBG_00067</name>
</gene>
<evidence type="ECO:0000259" key="2">
    <source>
        <dbReference type="Pfam" id="PF22725"/>
    </source>
</evidence>
<dbReference type="GeneID" id="15141286"/>
<reference evidence="3 4" key="2">
    <citation type="submission" date="2013-03" db="EMBL/GenBank/DDBJ databases">
        <title>The Genome Sequence of Enterococcus casseliflavus EC20 (899205).</title>
        <authorList>
            <consortium name="The Broad Institute Genomics Platform"/>
            <consortium name="The Broad Institute Genome Sequencing Center for Infectious Disease"/>
            <person name="Russ C."/>
            <person name="Feldgarden M."/>
            <person name="Gilmore M."/>
            <person name="Manson J."/>
            <person name="Palmer K."/>
            <person name="Carniol K."/>
            <person name="Walker B."/>
            <person name="Young S.K."/>
            <person name="Zeng Q."/>
            <person name="Gargeya S."/>
            <person name="Fitzgerald M."/>
            <person name="Haas B."/>
            <person name="Abouelleil A."/>
            <person name="Allen A.W."/>
            <person name="Alvarado L."/>
            <person name="Arachchi H.M."/>
            <person name="Berlin A.M."/>
            <person name="Chapman S.B."/>
            <person name="Gainer-Dewar J."/>
            <person name="Goldberg J."/>
            <person name="Griggs A."/>
            <person name="Gujja S."/>
            <person name="Hansen M."/>
            <person name="Howarth C."/>
            <person name="Imamovic A."/>
            <person name="Ireland A."/>
            <person name="Larimer J."/>
            <person name="McCowan C."/>
            <person name="Murphy C."/>
            <person name="Pearson M."/>
            <person name="Poon T.W."/>
            <person name="Priest M."/>
            <person name="Roberts A."/>
            <person name="Saif S."/>
            <person name="Shea T."/>
            <person name="Sisk P."/>
            <person name="Sykes S."/>
            <person name="Wortman J."/>
            <person name="Nusbaum C."/>
            <person name="Birren B."/>
        </authorList>
    </citation>
    <scope>NUCLEOTIDE SEQUENCE [LARGE SCALE GENOMIC DNA]</scope>
    <source>
        <strain evidence="3 4">EC20</strain>
    </source>
</reference>
<accession>C9A5A6</accession>
<sequence>MTIRLGIVGYGGMGKWHEKNAPRVAGVEIVAICDIDPKKLKDISDSKYDVYLSAEEMFENAVINTVLLTVPNHLHKEMTIKAAKAGLNIIDEKPAALTVKEFDEMIAAVKENHVFFTVHQNRRWDRDFRIIKKLVDENQLGEVFTIESRLHTANGRIHEWHLYKKYGGGMMYDWGVHLIDQAMQMMKGAKPITIFADIKSIINDEVDDYFNLTLKFDNGITYHIELATYLLKYQPRWLAAGNRGTAYINSFACDGGIARTSELLDKLPAQIAETVAGPTRQFAPQPAGVLYEEPLPEVVTEWTDFYQNVVAAIEGKEEPLIKIAEVREVLRIMEAAVQSSETNQSVAL</sequence>
<dbReference type="Proteomes" id="UP000012675">
    <property type="component" value="Chromosome"/>
</dbReference>
<evidence type="ECO:0000313" key="3">
    <source>
        <dbReference type="EMBL" id="EEV37798.1"/>
    </source>
</evidence>
<name>C9A5A6_ENTCA</name>